<dbReference type="GO" id="GO:0005737">
    <property type="term" value="C:cytoplasm"/>
    <property type="evidence" value="ECO:0007669"/>
    <property type="project" value="TreeGrafter"/>
</dbReference>
<evidence type="ECO:0000259" key="7">
    <source>
        <dbReference type="Pfam" id="PF03900"/>
    </source>
</evidence>
<dbReference type="PIRSF" id="PIRSF001438">
    <property type="entry name" value="4pyrrol_synth_OHMeBilane_synth"/>
    <property type="match status" value="1"/>
</dbReference>
<dbReference type="GO" id="GO:0006783">
    <property type="term" value="P:heme biosynthetic process"/>
    <property type="evidence" value="ECO:0007669"/>
    <property type="project" value="TreeGrafter"/>
</dbReference>
<reference evidence="8" key="1">
    <citation type="submission" date="2015-10" db="EMBL/GenBank/DDBJ databases">
        <authorList>
            <person name="Gilbert D.G."/>
        </authorList>
    </citation>
    <scope>NUCLEOTIDE SEQUENCE</scope>
</reference>
<dbReference type="InterPro" id="IPR022419">
    <property type="entry name" value="Porphobilin_deaminase_cofac_BS"/>
</dbReference>
<name>A0A160TPY0_9ZZZZ</name>
<comment type="similarity">
    <text evidence="2">Belongs to the HMBS family.</text>
</comment>
<dbReference type="NCBIfam" id="TIGR00212">
    <property type="entry name" value="hemC"/>
    <property type="match status" value="1"/>
</dbReference>
<evidence type="ECO:0000256" key="2">
    <source>
        <dbReference type="ARBA" id="ARBA00005638"/>
    </source>
</evidence>
<dbReference type="PANTHER" id="PTHR11557">
    <property type="entry name" value="PORPHOBILINOGEN DEAMINASE"/>
    <property type="match status" value="1"/>
</dbReference>
<evidence type="ECO:0000259" key="6">
    <source>
        <dbReference type="Pfam" id="PF01379"/>
    </source>
</evidence>
<dbReference type="InterPro" id="IPR022417">
    <property type="entry name" value="Porphobilin_deaminase_N"/>
</dbReference>
<sequence>MPDPLLRLGTRGSPLALVQAGMVRDALCAAHGWDAAAVGIVPIRTTGDRVQDRALAEIGGKALWTKELDRALLDGEIDCAVHSMKDVETIRPAAIAIAAMLRRADVRDRLIGADSIDSLRPGALIGTSSPRRSAQLKRLRPDLATIFFRGNVDTRLAKLAAGEVDATLLAAAGLDRLGRADIGAPIPNDVMLPAPAQGAVGIEARAGDERMLTWLSAIDHAETRGCVLIERALLAALKADCHSPVAALATIDGARTTIRAELLAEDGSAHVSGEASGAAGDPAIAERLARDLLDRAPPAVRRLFAA</sequence>
<feature type="domain" description="Porphobilinogen deaminase C-terminal" evidence="7">
    <location>
        <begin position="226"/>
        <end position="290"/>
    </location>
</feature>
<keyword evidence="4 8" id="KW-0808">Transferase</keyword>
<dbReference type="EMBL" id="CZQE01000404">
    <property type="protein sequence ID" value="CUS46868.1"/>
    <property type="molecule type" value="Genomic_DNA"/>
</dbReference>
<proteinExistence type="inferred from homology"/>
<organism evidence="8">
    <name type="scientific">hydrothermal vent metagenome</name>
    <dbReference type="NCBI Taxonomy" id="652676"/>
    <lineage>
        <taxon>unclassified sequences</taxon>
        <taxon>metagenomes</taxon>
        <taxon>ecological metagenomes</taxon>
    </lineage>
</organism>
<evidence type="ECO:0000256" key="4">
    <source>
        <dbReference type="ARBA" id="ARBA00022679"/>
    </source>
</evidence>
<keyword evidence="5" id="KW-0627">Porphyrin biosynthesis</keyword>
<dbReference type="Gene3D" id="3.30.160.40">
    <property type="entry name" value="Porphobilinogen deaminase, C-terminal domain"/>
    <property type="match status" value="1"/>
</dbReference>
<dbReference type="GO" id="GO:0004418">
    <property type="term" value="F:hydroxymethylbilane synthase activity"/>
    <property type="evidence" value="ECO:0007669"/>
    <property type="project" value="UniProtKB-EC"/>
</dbReference>
<dbReference type="SUPFAM" id="SSF54782">
    <property type="entry name" value="Porphobilinogen deaminase (hydroxymethylbilane synthase), C-terminal domain"/>
    <property type="match status" value="1"/>
</dbReference>
<evidence type="ECO:0000256" key="1">
    <source>
        <dbReference type="ARBA" id="ARBA00001916"/>
    </source>
</evidence>
<dbReference type="Pfam" id="PF01379">
    <property type="entry name" value="Porphobil_deam"/>
    <property type="match status" value="1"/>
</dbReference>
<dbReference type="PROSITE" id="PS00533">
    <property type="entry name" value="PORPHOBILINOGEN_DEAM"/>
    <property type="match status" value="1"/>
</dbReference>
<dbReference type="Gene3D" id="3.40.190.10">
    <property type="entry name" value="Periplasmic binding protein-like II"/>
    <property type="match status" value="2"/>
</dbReference>
<dbReference type="EC" id="2.5.1.61" evidence="3"/>
<dbReference type="PRINTS" id="PR00151">
    <property type="entry name" value="PORPHBDMNASE"/>
</dbReference>
<dbReference type="InterPro" id="IPR036803">
    <property type="entry name" value="Porphobilinogen_deaminase_C_sf"/>
</dbReference>
<protein>
    <recommendedName>
        <fullName evidence="3">hydroxymethylbilane synthase</fullName>
        <ecNumber evidence="3">2.5.1.61</ecNumber>
    </recommendedName>
</protein>
<dbReference type="AlphaFoldDB" id="A0A160TPY0"/>
<dbReference type="SUPFAM" id="SSF53850">
    <property type="entry name" value="Periplasmic binding protein-like II"/>
    <property type="match status" value="1"/>
</dbReference>
<evidence type="ECO:0000256" key="3">
    <source>
        <dbReference type="ARBA" id="ARBA00012655"/>
    </source>
</evidence>
<dbReference type="HAMAP" id="MF_00260">
    <property type="entry name" value="Porphobil_deam"/>
    <property type="match status" value="1"/>
</dbReference>
<dbReference type="Pfam" id="PF03900">
    <property type="entry name" value="Porphobil_deamC"/>
    <property type="match status" value="1"/>
</dbReference>
<feature type="domain" description="Porphobilinogen deaminase N-terminal" evidence="6">
    <location>
        <begin position="6"/>
        <end position="212"/>
    </location>
</feature>
<dbReference type="InterPro" id="IPR022418">
    <property type="entry name" value="Porphobilinogen_deaminase_C"/>
</dbReference>
<dbReference type="PANTHER" id="PTHR11557:SF0">
    <property type="entry name" value="PORPHOBILINOGEN DEAMINASE"/>
    <property type="match status" value="1"/>
</dbReference>
<evidence type="ECO:0000313" key="8">
    <source>
        <dbReference type="EMBL" id="CUS46868.1"/>
    </source>
</evidence>
<dbReference type="FunFam" id="3.40.190.10:FF:000005">
    <property type="entry name" value="Porphobilinogen deaminase"/>
    <property type="match status" value="1"/>
</dbReference>
<evidence type="ECO:0000256" key="5">
    <source>
        <dbReference type="ARBA" id="ARBA00023244"/>
    </source>
</evidence>
<gene>
    <name evidence="8" type="ORF">MGWOODY_Smn1956</name>
</gene>
<dbReference type="InterPro" id="IPR000860">
    <property type="entry name" value="HemC"/>
</dbReference>
<comment type="cofactor">
    <cofactor evidence="1">
        <name>dipyrromethane</name>
        <dbReference type="ChEBI" id="CHEBI:60342"/>
    </cofactor>
</comment>
<accession>A0A160TPY0</accession>